<sequence length="83" mass="9298">MKAFGGGTRRLALMALGRGNGAKRRYILTKQEVRRENSPVSRLVSQGGWREREGVLANNPLRTIQDLTVQRQKQPPQSPPSTE</sequence>
<gene>
    <name evidence="2" type="ORF">E2C01_048095</name>
</gene>
<feature type="compositionally biased region" description="Polar residues" evidence="1">
    <location>
        <begin position="60"/>
        <end position="69"/>
    </location>
</feature>
<feature type="region of interest" description="Disordered" evidence="1">
    <location>
        <begin position="54"/>
        <end position="83"/>
    </location>
</feature>
<accession>A0A5B7G9N9</accession>
<comment type="caution">
    <text evidence="2">The sequence shown here is derived from an EMBL/GenBank/DDBJ whole genome shotgun (WGS) entry which is preliminary data.</text>
</comment>
<evidence type="ECO:0000313" key="2">
    <source>
        <dbReference type="EMBL" id="MPC54187.1"/>
    </source>
</evidence>
<keyword evidence="3" id="KW-1185">Reference proteome</keyword>
<dbReference type="EMBL" id="VSRR010012176">
    <property type="protein sequence ID" value="MPC54187.1"/>
    <property type="molecule type" value="Genomic_DNA"/>
</dbReference>
<proteinExistence type="predicted"/>
<dbReference type="Proteomes" id="UP000324222">
    <property type="component" value="Unassembled WGS sequence"/>
</dbReference>
<reference evidence="2 3" key="1">
    <citation type="submission" date="2019-05" db="EMBL/GenBank/DDBJ databases">
        <title>Another draft genome of Portunus trituberculatus and its Hox gene families provides insights of decapod evolution.</title>
        <authorList>
            <person name="Jeong J.-H."/>
            <person name="Song I."/>
            <person name="Kim S."/>
            <person name="Choi T."/>
            <person name="Kim D."/>
            <person name="Ryu S."/>
            <person name="Kim W."/>
        </authorList>
    </citation>
    <scope>NUCLEOTIDE SEQUENCE [LARGE SCALE GENOMIC DNA]</scope>
    <source>
        <tissue evidence="2">Muscle</tissue>
    </source>
</reference>
<evidence type="ECO:0000313" key="3">
    <source>
        <dbReference type="Proteomes" id="UP000324222"/>
    </source>
</evidence>
<protein>
    <submittedName>
        <fullName evidence="2">Uncharacterized protein</fullName>
    </submittedName>
</protein>
<dbReference type="AlphaFoldDB" id="A0A5B7G9N9"/>
<organism evidence="2 3">
    <name type="scientific">Portunus trituberculatus</name>
    <name type="common">Swimming crab</name>
    <name type="synonym">Neptunus trituberculatus</name>
    <dbReference type="NCBI Taxonomy" id="210409"/>
    <lineage>
        <taxon>Eukaryota</taxon>
        <taxon>Metazoa</taxon>
        <taxon>Ecdysozoa</taxon>
        <taxon>Arthropoda</taxon>
        <taxon>Crustacea</taxon>
        <taxon>Multicrustacea</taxon>
        <taxon>Malacostraca</taxon>
        <taxon>Eumalacostraca</taxon>
        <taxon>Eucarida</taxon>
        <taxon>Decapoda</taxon>
        <taxon>Pleocyemata</taxon>
        <taxon>Brachyura</taxon>
        <taxon>Eubrachyura</taxon>
        <taxon>Portunoidea</taxon>
        <taxon>Portunidae</taxon>
        <taxon>Portuninae</taxon>
        <taxon>Portunus</taxon>
    </lineage>
</organism>
<evidence type="ECO:0000256" key="1">
    <source>
        <dbReference type="SAM" id="MobiDB-lite"/>
    </source>
</evidence>
<name>A0A5B7G9N9_PORTR</name>